<sequence length="102" mass="10742">MFVLGVVTQCIGDLADVSPFVVAVLGLLSRTVNILRQLPCRVVAQILGASECIVDGDGETAFVVIKPCAVTQSIFGFNEVAAIVVLIGSPRARGINEFCDFS</sequence>
<dbReference type="AlphaFoldDB" id="A0A645AD14"/>
<proteinExistence type="predicted"/>
<protein>
    <submittedName>
        <fullName evidence="1">Uncharacterized protein</fullName>
    </submittedName>
</protein>
<comment type="caution">
    <text evidence="1">The sequence shown here is derived from an EMBL/GenBank/DDBJ whole genome shotgun (WGS) entry which is preliminary data.</text>
</comment>
<organism evidence="1">
    <name type="scientific">bioreactor metagenome</name>
    <dbReference type="NCBI Taxonomy" id="1076179"/>
    <lineage>
        <taxon>unclassified sequences</taxon>
        <taxon>metagenomes</taxon>
        <taxon>ecological metagenomes</taxon>
    </lineage>
</organism>
<reference evidence="1" key="1">
    <citation type="submission" date="2019-08" db="EMBL/GenBank/DDBJ databases">
        <authorList>
            <person name="Kucharzyk K."/>
            <person name="Murdoch R.W."/>
            <person name="Higgins S."/>
            <person name="Loffler F."/>
        </authorList>
    </citation>
    <scope>NUCLEOTIDE SEQUENCE</scope>
</reference>
<dbReference type="EMBL" id="VSSQ01011728">
    <property type="protein sequence ID" value="MPM47564.1"/>
    <property type="molecule type" value="Genomic_DNA"/>
</dbReference>
<name>A0A645AD14_9ZZZZ</name>
<evidence type="ECO:0000313" key="1">
    <source>
        <dbReference type="EMBL" id="MPM47564.1"/>
    </source>
</evidence>
<accession>A0A645AD14</accession>
<gene>
    <name evidence="1" type="ORF">SDC9_94275</name>
</gene>